<dbReference type="PROSITE" id="PS51412">
    <property type="entry name" value="MACPF_2"/>
    <property type="match status" value="1"/>
</dbReference>
<evidence type="ECO:0000259" key="1">
    <source>
        <dbReference type="PROSITE" id="PS51412"/>
    </source>
</evidence>
<gene>
    <name evidence="2" type="ORF">HERI1096_LOCUS22021</name>
</gene>
<reference evidence="2" key="1">
    <citation type="submission" date="2021-01" db="EMBL/GenBank/DDBJ databases">
        <authorList>
            <person name="Corre E."/>
            <person name="Pelletier E."/>
            <person name="Niang G."/>
            <person name="Scheremetjew M."/>
            <person name="Finn R."/>
            <person name="Kale V."/>
            <person name="Holt S."/>
            <person name="Cochrane G."/>
            <person name="Meng A."/>
            <person name="Brown T."/>
            <person name="Cohen L."/>
        </authorList>
    </citation>
    <scope>NUCLEOTIDE SEQUENCE</scope>
    <source>
        <strain evidence="2">CCMP281</strain>
    </source>
</reference>
<dbReference type="EMBL" id="HBHX01039703">
    <property type="protein sequence ID" value="CAE0121320.1"/>
    <property type="molecule type" value="Transcribed_RNA"/>
</dbReference>
<protein>
    <recommendedName>
        <fullName evidence="1">MACPF domain-containing protein</fullName>
    </recommendedName>
</protein>
<dbReference type="AlphaFoldDB" id="A0A7S3B0Q9"/>
<accession>A0A7S3B0Q9</accession>
<proteinExistence type="predicted"/>
<sequence>MHPERLPLTPAFAKQVAKLPQKAESEEEIAAYFNFFEAQGTHYIKHVDFGGSKKFRTSIRVAMQQDQRVDQSHNDWNMKALFNQSFGLGIDFDKDHTQDEFNAFGSYARDQYAFTFGGDGDEDDWQKWLPTVTDQKDCQDYWCSRPVATILGSVADLLPGKDVESALKLYYSACPHTSAFGICNGYGSCDWHAKACTCSSSEFYVEDDGNCYPKCPKDCSNNGRCYRGRCQCYVDENGFGHKSIDCSVPCGEHVFSAGSGVWALPGHGMLDKCCGGPDCFCKDKTGKNEDAMISWTHSEYYNPFTNSYDCNGHKICNSAEFPWVPPGCTGMTSISCRYGAGGTCSKGIKVRRDIKPRFISLPFNSTALSR</sequence>
<feature type="domain" description="MACPF" evidence="1">
    <location>
        <begin position="1"/>
        <end position="178"/>
    </location>
</feature>
<dbReference type="Pfam" id="PF01823">
    <property type="entry name" value="MACPF"/>
    <property type="match status" value="1"/>
</dbReference>
<name>A0A7S3B0Q9_9EUKA</name>
<dbReference type="InterPro" id="IPR020864">
    <property type="entry name" value="MACPF"/>
</dbReference>
<evidence type="ECO:0000313" key="2">
    <source>
        <dbReference type="EMBL" id="CAE0121320.1"/>
    </source>
</evidence>
<organism evidence="2">
    <name type="scientific">Haptolina ericina</name>
    <dbReference type="NCBI Taxonomy" id="156174"/>
    <lineage>
        <taxon>Eukaryota</taxon>
        <taxon>Haptista</taxon>
        <taxon>Haptophyta</taxon>
        <taxon>Prymnesiophyceae</taxon>
        <taxon>Prymnesiales</taxon>
        <taxon>Prymnesiaceae</taxon>
        <taxon>Haptolina</taxon>
    </lineage>
</organism>